<comment type="caution">
    <text evidence="10">The sequence shown here is derived from an EMBL/GenBank/DDBJ whole genome shotgun (WGS) entry which is preliminary data.</text>
</comment>
<accession>A0A072PC12</accession>
<dbReference type="InterPro" id="IPR050720">
    <property type="entry name" value="Engrailed_Homeobox_TFs"/>
</dbReference>
<dbReference type="OrthoDB" id="6159439at2759"/>
<feature type="region of interest" description="Disordered" evidence="8">
    <location>
        <begin position="696"/>
        <end position="722"/>
    </location>
</feature>
<gene>
    <name evidence="10" type="ORF">A1O9_06998</name>
</gene>
<evidence type="ECO:0000256" key="2">
    <source>
        <dbReference type="ARBA" id="ARBA00010896"/>
    </source>
</evidence>
<dbReference type="CDD" id="cd00086">
    <property type="entry name" value="homeodomain"/>
    <property type="match status" value="1"/>
</dbReference>
<feature type="DNA-binding region" description="Homeobox" evidence="6">
    <location>
        <begin position="106"/>
        <end position="165"/>
    </location>
</feature>
<evidence type="ECO:0000259" key="9">
    <source>
        <dbReference type="PROSITE" id="PS50071"/>
    </source>
</evidence>
<comment type="similarity">
    <text evidence="2">Belongs to the engrailed homeobox family.</text>
</comment>
<dbReference type="VEuPathDB" id="FungiDB:A1O9_06998"/>
<dbReference type="Pfam" id="PF00046">
    <property type="entry name" value="Homeodomain"/>
    <property type="match status" value="1"/>
</dbReference>
<feature type="region of interest" description="Disordered" evidence="8">
    <location>
        <begin position="349"/>
        <end position="388"/>
    </location>
</feature>
<dbReference type="GO" id="GO:0016586">
    <property type="term" value="C:RSC-type complex"/>
    <property type="evidence" value="ECO:0007669"/>
    <property type="project" value="TreeGrafter"/>
</dbReference>
<feature type="compositionally biased region" description="Polar residues" evidence="8">
    <location>
        <begin position="700"/>
        <end position="715"/>
    </location>
</feature>
<dbReference type="SMART" id="SM00389">
    <property type="entry name" value="HOX"/>
    <property type="match status" value="1"/>
</dbReference>
<dbReference type="SUPFAM" id="SSF46689">
    <property type="entry name" value="Homeodomain-like"/>
    <property type="match status" value="1"/>
</dbReference>
<dbReference type="PROSITE" id="PS50071">
    <property type="entry name" value="HOMEOBOX_2"/>
    <property type="match status" value="1"/>
</dbReference>
<dbReference type="GO" id="GO:0000981">
    <property type="term" value="F:DNA-binding transcription factor activity, RNA polymerase II-specific"/>
    <property type="evidence" value="ECO:0007669"/>
    <property type="project" value="InterPro"/>
</dbReference>
<proteinExistence type="inferred from homology"/>
<comment type="subcellular location">
    <subcellularLocation>
        <location evidence="1 6 7">Nucleus</location>
    </subcellularLocation>
</comment>
<reference evidence="10 11" key="1">
    <citation type="submission" date="2013-03" db="EMBL/GenBank/DDBJ databases">
        <title>The Genome Sequence of Exophiala aquamarina CBS 119918.</title>
        <authorList>
            <consortium name="The Broad Institute Genomics Platform"/>
            <person name="Cuomo C."/>
            <person name="de Hoog S."/>
            <person name="Gorbushina A."/>
            <person name="Walker B."/>
            <person name="Young S.K."/>
            <person name="Zeng Q."/>
            <person name="Gargeya S."/>
            <person name="Fitzgerald M."/>
            <person name="Haas B."/>
            <person name="Abouelleil A."/>
            <person name="Allen A.W."/>
            <person name="Alvarado L."/>
            <person name="Arachchi H.M."/>
            <person name="Berlin A.M."/>
            <person name="Chapman S.B."/>
            <person name="Gainer-Dewar J."/>
            <person name="Goldberg J."/>
            <person name="Griggs A."/>
            <person name="Gujja S."/>
            <person name="Hansen M."/>
            <person name="Howarth C."/>
            <person name="Imamovic A."/>
            <person name="Ireland A."/>
            <person name="Larimer J."/>
            <person name="McCowan C."/>
            <person name="Murphy C."/>
            <person name="Pearson M."/>
            <person name="Poon T.W."/>
            <person name="Priest M."/>
            <person name="Roberts A."/>
            <person name="Saif S."/>
            <person name="Shea T."/>
            <person name="Sisk P."/>
            <person name="Sykes S."/>
            <person name="Wortman J."/>
            <person name="Nusbaum C."/>
            <person name="Birren B."/>
        </authorList>
    </citation>
    <scope>NUCLEOTIDE SEQUENCE [LARGE SCALE GENOMIC DNA]</scope>
    <source>
        <strain evidence="10 11">CBS 119918</strain>
    </source>
</reference>
<dbReference type="AlphaFoldDB" id="A0A072PC12"/>
<dbReference type="PANTHER" id="PTHR24341:SF6">
    <property type="entry name" value="HOMEOBOX PROTEIN INVECTED"/>
    <property type="match status" value="1"/>
</dbReference>
<evidence type="ECO:0000313" key="11">
    <source>
        <dbReference type="Proteomes" id="UP000027920"/>
    </source>
</evidence>
<keyword evidence="11" id="KW-1185">Reference proteome</keyword>
<dbReference type="GO" id="GO:0003677">
    <property type="term" value="F:DNA binding"/>
    <property type="evidence" value="ECO:0007669"/>
    <property type="project" value="UniProtKB-UniRule"/>
</dbReference>
<evidence type="ECO:0000256" key="4">
    <source>
        <dbReference type="ARBA" id="ARBA00023155"/>
    </source>
</evidence>
<dbReference type="PROSITE" id="PS00027">
    <property type="entry name" value="HOMEOBOX_1"/>
    <property type="match status" value="1"/>
</dbReference>
<dbReference type="RefSeq" id="XP_013259398.1">
    <property type="nucleotide sequence ID" value="XM_013403944.1"/>
</dbReference>
<dbReference type="InterPro" id="IPR001356">
    <property type="entry name" value="HD"/>
</dbReference>
<feature type="compositionally biased region" description="Low complexity" evidence="8">
    <location>
        <begin position="182"/>
        <end position="205"/>
    </location>
</feature>
<dbReference type="EMBL" id="AMGV01000005">
    <property type="protein sequence ID" value="KEF56808.1"/>
    <property type="molecule type" value="Genomic_DNA"/>
</dbReference>
<dbReference type="FunFam" id="1.10.10.60:FF:000171">
    <property type="entry name" value="Homeobox transcription factor"/>
    <property type="match status" value="1"/>
</dbReference>
<feature type="compositionally biased region" description="Basic and acidic residues" evidence="8">
    <location>
        <begin position="1"/>
        <end position="20"/>
    </location>
</feature>
<name>A0A072PC12_9EURO</name>
<feature type="region of interest" description="Disordered" evidence="8">
    <location>
        <begin position="430"/>
        <end position="451"/>
    </location>
</feature>
<feature type="compositionally biased region" description="Low complexity" evidence="8">
    <location>
        <begin position="435"/>
        <end position="447"/>
    </location>
</feature>
<feature type="region of interest" description="Disordered" evidence="8">
    <location>
        <begin position="157"/>
        <end position="270"/>
    </location>
</feature>
<dbReference type="GeneID" id="25281912"/>
<dbReference type="HOGENOM" id="CLU_022031_0_0_1"/>
<evidence type="ECO:0000256" key="1">
    <source>
        <dbReference type="ARBA" id="ARBA00004123"/>
    </source>
</evidence>
<feature type="compositionally biased region" description="Low complexity" evidence="8">
    <location>
        <begin position="242"/>
        <end position="254"/>
    </location>
</feature>
<evidence type="ECO:0000256" key="8">
    <source>
        <dbReference type="SAM" id="MobiDB-lite"/>
    </source>
</evidence>
<protein>
    <recommendedName>
        <fullName evidence="9">Homeobox domain-containing protein</fullName>
    </recommendedName>
</protein>
<keyword evidence="3 6" id="KW-0238">DNA-binding</keyword>
<evidence type="ECO:0000256" key="7">
    <source>
        <dbReference type="RuleBase" id="RU000682"/>
    </source>
</evidence>
<evidence type="ECO:0000256" key="5">
    <source>
        <dbReference type="ARBA" id="ARBA00023242"/>
    </source>
</evidence>
<keyword evidence="4 6" id="KW-0371">Homeobox</keyword>
<feature type="domain" description="Homeobox" evidence="9">
    <location>
        <begin position="104"/>
        <end position="164"/>
    </location>
</feature>
<feature type="compositionally biased region" description="Polar residues" evidence="8">
    <location>
        <begin position="212"/>
        <end position="221"/>
    </location>
</feature>
<organism evidence="10 11">
    <name type="scientific">Exophiala aquamarina CBS 119918</name>
    <dbReference type="NCBI Taxonomy" id="1182545"/>
    <lineage>
        <taxon>Eukaryota</taxon>
        <taxon>Fungi</taxon>
        <taxon>Dikarya</taxon>
        <taxon>Ascomycota</taxon>
        <taxon>Pezizomycotina</taxon>
        <taxon>Eurotiomycetes</taxon>
        <taxon>Chaetothyriomycetidae</taxon>
        <taxon>Chaetothyriales</taxon>
        <taxon>Herpotrichiellaceae</taxon>
        <taxon>Exophiala</taxon>
    </lineage>
</organism>
<dbReference type="InterPro" id="IPR017970">
    <property type="entry name" value="Homeobox_CS"/>
</dbReference>
<keyword evidence="5 6" id="KW-0539">Nucleus</keyword>
<dbReference type="InterPro" id="IPR009057">
    <property type="entry name" value="Homeodomain-like_sf"/>
</dbReference>
<dbReference type="PANTHER" id="PTHR24341">
    <property type="entry name" value="HOMEOBOX PROTEIN ENGRAILED"/>
    <property type="match status" value="1"/>
</dbReference>
<feature type="region of interest" description="Disordered" evidence="8">
    <location>
        <begin position="1"/>
        <end position="21"/>
    </location>
</feature>
<evidence type="ECO:0000313" key="10">
    <source>
        <dbReference type="EMBL" id="KEF56808.1"/>
    </source>
</evidence>
<dbReference type="STRING" id="1182545.A0A072PC12"/>
<sequence>MDSSDQDHFGHHPDQRDPRVQRIYRPNLYSQNSYLHAAYQMNPHKEDQYAFPQQHQTQPFYQDTSYGTYVVNPQQPLDDYYASYGPEYADFMYPAMVQDEFGDMEEISTRPRLTKEQVEVLESQFQANHKPNSQVKRQLAIQTKLTLPRVANWFQNRRAKAKQQKKQEEFEAQNGGSTQSGSDSRSVSKATSSTPSSPSKSMTSPIRHSAPRSVNQDSPSPTKRADASKEASWASLQRALNQAKAAQGQQPAQAKVTMAPPELPPQPSAIKLPLRISQAFSTSRLSGMDSLSHQRANLEPYPSPITLQDNTFDFGFDQDSFDTAQMADPIDPSSNYSSQSFVVTPEDWDEPLATPKNKVPQHDPLTALPSPGLTMPSYPGSRRQSTTEELSNNFGNFALANSSPNNIAARRDSEVIRAPENGSLDIAARRKRPRPAALTSSSLRSRSYGAMTSASPTFRQGMITPTAPHTVRHVKSAGHGLNARYAGVRKASSAQRSPMCVASFAEAEAFRQLMGQQATVAQSLSELPQPLLSPDIVSGRQLHEPEKNPLHAQNIDISHQFQRPLHIATASPPITPMAADFMTRGLSQQSLIPPASAPPQYASFPDYTPPYSAGPLTGSSWSDAPLTSPDVPSFPPVTYVPSLGYPQQSDILSTNFQQFVLPSDPTTDLCLDSQFDQKGTEFFIQEFPNQKREHARVAQQLAQQKPRSYVFNNSAPHDFDQE</sequence>
<dbReference type="Gene3D" id="1.10.10.60">
    <property type="entry name" value="Homeodomain-like"/>
    <property type="match status" value="1"/>
</dbReference>
<evidence type="ECO:0000256" key="3">
    <source>
        <dbReference type="ARBA" id="ARBA00023125"/>
    </source>
</evidence>
<dbReference type="Proteomes" id="UP000027920">
    <property type="component" value="Unassembled WGS sequence"/>
</dbReference>
<evidence type="ECO:0000256" key="6">
    <source>
        <dbReference type="PROSITE-ProRule" id="PRU00108"/>
    </source>
</evidence>